<sequence length="254" mass="28463">MKKDEIILRKLVIKSFHINEVKESEKVSLENSCLSFSLSKIDKIITKYQSIKDIKIKVIKPYEHEIWTNSIMDIIPISTKVLGKLGEGITHTLTGVYVMLTGVDEEGVQVAEFGSSEGILKNQIVKGRAGTPCEKDFIISFDITLYQGKGIQREAIIECHKACDEFIQVLRDVLKKMDGRSSTEKHQFYDKIRVGKKRVAIIKQIAGQGAMYDNQILPNEPSGFSGGRSIIDMGNVPIILSPNEYRDGAIRAMT</sequence>
<evidence type="ECO:0000313" key="1">
    <source>
        <dbReference type="EMBL" id="MBP2027917.1"/>
    </source>
</evidence>
<accession>A0ABS4KJF3</accession>
<evidence type="ECO:0000313" key="2">
    <source>
        <dbReference type="Proteomes" id="UP001314903"/>
    </source>
</evidence>
<comment type="caution">
    <text evidence="1">The sequence shown here is derived from an EMBL/GenBank/DDBJ whole genome shotgun (WGS) entry which is preliminary data.</text>
</comment>
<dbReference type="EMBL" id="JAGGLI010000018">
    <property type="protein sequence ID" value="MBP2027917.1"/>
    <property type="molecule type" value="Genomic_DNA"/>
</dbReference>
<dbReference type="NCBIfam" id="TIGR04482">
    <property type="entry name" value="D_pro_red_PrdD"/>
    <property type="match status" value="1"/>
</dbReference>
<gene>
    <name evidence="1" type="ORF">J2Z35_001715</name>
</gene>
<proteinExistence type="predicted"/>
<dbReference type="RefSeq" id="WP_209660977.1">
    <property type="nucleotide sequence ID" value="NZ_JAGGLI010000018.1"/>
</dbReference>
<organism evidence="1 2">
    <name type="scientific">Acetoanaerobium pronyense</name>
    <dbReference type="NCBI Taxonomy" id="1482736"/>
    <lineage>
        <taxon>Bacteria</taxon>
        <taxon>Bacillati</taxon>
        <taxon>Bacillota</taxon>
        <taxon>Clostridia</taxon>
        <taxon>Peptostreptococcales</taxon>
        <taxon>Filifactoraceae</taxon>
        <taxon>Acetoanaerobium</taxon>
    </lineage>
</organism>
<protein>
    <submittedName>
        <fullName evidence="1">Proline reductase cluster protein PrdD</fullName>
    </submittedName>
</protein>
<dbReference type="Proteomes" id="UP001314903">
    <property type="component" value="Unassembled WGS sequence"/>
</dbReference>
<name>A0ABS4KJF3_9FIRM</name>
<reference evidence="1 2" key="1">
    <citation type="submission" date="2021-03" db="EMBL/GenBank/DDBJ databases">
        <title>Genomic Encyclopedia of Type Strains, Phase IV (KMG-IV): sequencing the most valuable type-strain genomes for metagenomic binning, comparative biology and taxonomic classification.</title>
        <authorList>
            <person name="Goeker M."/>
        </authorList>
    </citation>
    <scope>NUCLEOTIDE SEQUENCE [LARGE SCALE GENOMIC DNA]</scope>
    <source>
        <strain evidence="1 2">DSM 27512</strain>
    </source>
</reference>
<keyword evidence="2" id="KW-1185">Reference proteome</keyword>
<dbReference type="InterPro" id="IPR031000">
    <property type="entry name" value="D_pro_red_PrdD"/>
</dbReference>